<comment type="caution">
    <text evidence="2">The sequence shown here is derived from an EMBL/GenBank/DDBJ whole genome shotgun (WGS) entry which is preliminary data.</text>
</comment>
<dbReference type="OrthoDB" id="551896at2759"/>
<dbReference type="Proteomes" id="UP000886520">
    <property type="component" value="Chromosome 9"/>
</dbReference>
<dbReference type="AlphaFoldDB" id="A0A9D4UXD6"/>
<name>A0A9D4UXD6_ADICA</name>
<feature type="transmembrane region" description="Helical" evidence="1">
    <location>
        <begin position="51"/>
        <end position="70"/>
    </location>
</feature>
<evidence type="ECO:0000313" key="2">
    <source>
        <dbReference type="EMBL" id="KAI5075512.1"/>
    </source>
</evidence>
<evidence type="ECO:0000256" key="1">
    <source>
        <dbReference type="SAM" id="Phobius"/>
    </source>
</evidence>
<keyword evidence="1" id="KW-0812">Transmembrane</keyword>
<dbReference type="EMBL" id="JABFUD020000009">
    <property type="protein sequence ID" value="KAI5075512.1"/>
    <property type="molecule type" value="Genomic_DNA"/>
</dbReference>
<feature type="transmembrane region" description="Helical" evidence="1">
    <location>
        <begin position="12"/>
        <end position="30"/>
    </location>
</feature>
<accession>A0A9D4UXD6</accession>
<gene>
    <name evidence="2" type="ORF">GOP47_0009588</name>
</gene>
<reference evidence="2" key="1">
    <citation type="submission" date="2021-01" db="EMBL/GenBank/DDBJ databases">
        <title>Adiantum capillus-veneris genome.</title>
        <authorList>
            <person name="Fang Y."/>
            <person name="Liao Q."/>
        </authorList>
    </citation>
    <scope>NUCLEOTIDE SEQUENCE</scope>
    <source>
        <strain evidence="2">H3</strain>
        <tissue evidence="2">Leaf</tissue>
    </source>
</reference>
<protein>
    <recommendedName>
        <fullName evidence="4">Transmembrane protein 45B</fullName>
    </recommendedName>
</protein>
<keyword evidence="1" id="KW-1133">Transmembrane helix</keyword>
<organism evidence="2 3">
    <name type="scientific">Adiantum capillus-veneris</name>
    <name type="common">Maidenhair fern</name>
    <dbReference type="NCBI Taxonomy" id="13818"/>
    <lineage>
        <taxon>Eukaryota</taxon>
        <taxon>Viridiplantae</taxon>
        <taxon>Streptophyta</taxon>
        <taxon>Embryophyta</taxon>
        <taxon>Tracheophyta</taxon>
        <taxon>Polypodiopsida</taxon>
        <taxon>Polypodiidae</taxon>
        <taxon>Polypodiales</taxon>
        <taxon>Pteridineae</taxon>
        <taxon>Pteridaceae</taxon>
        <taxon>Vittarioideae</taxon>
        <taxon>Adiantum</taxon>
    </lineage>
</organism>
<evidence type="ECO:0000313" key="3">
    <source>
        <dbReference type="Proteomes" id="UP000886520"/>
    </source>
</evidence>
<sequence>MGSFVGHLFPGSLFLLIGLWHIGNSIVKYLGDPQSFRARVWHAVPGRLKHLELYIITVGSFVDMCLEFFYSTHLRFVVDGALNSAHMNDFEHAAMLLMFFLFGASALVSETTRYVTDICLSKCFLSQLYLSVHEFGKRMGCIVCLKFSIWASARNVQILSCLIDST</sequence>
<keyword evidence="3" id="KW-1185">Reference proteome</keyword>
<dbReference type="PANTHER" id="PTHR47119">
    <property type="entry name" value="PLANT VIRAL-RESPONSE FAMILY PROTEIN"/>
    <property type="match status" value="1"/>
</dbReference>
<keyword evidence="1" id="KW-0472">Membrane</keyword>
<feature type="transmembrane region" description="Helical" evidence="1">
    <location>
        <begin position="90"/>
        <end position="108"/>
    </location>
</feature>
<dbReference type="PANTHER" id="PTHR47119:SF1">
    <property type="entry name" value="PLANT VIRAL-RESPONSE FAMILY PROTEIN"/>
    <property type="match status" value="1"/>
</dbReference>
<evidence type="ECO:0008006" key="4">
    <source>
        <dbReference type="Google" id="ProtNLM"/>
    </source>
</evidence>
<proteinExistence type="predicted"/>